<feature type="compositionally biased region" description="Basic and acidic residues" evidence="1">
    <location>
        <begin position="150"/>
        <end position="159"/>
    </location>
</feature>
<feature type="region of interest" description="Disordered" evidence="1">
    <location>
        <begin position="138"/>
        <end position="159"/>
    </location>
</feature>
<dbReference type="AlphaFoldDB" id="A0A1G4KCX2"/>
<dbReference type="EMBL" id="LT598452">
    <property type="protein sequence ID" value="SCV02304.1"/>
    <property type="molecule type" value="Genomic_DNA"/>
</dbReference>
<evidence type="ECO:0000256" key="1">
    <source>
        <dbReference type="SAM" id="MobiDB-lite"/>
    </source>
</evidence>
<gene>
    <name evidence="2" type="ORF">LANO_0F16622G</name>
</gene>
<evidence type="ECO:0000313" key="2">
    <source>
        <dbReference type="EMBL" id="SCV02304.1"/>
    </source>
</evidence>
<accession>A0A1G4KCX2</accession>
<name>A0A1G4KCX2_9SACH</name>
<protein>
    <submittedName>
        <fullName evidence="2">LANO_0F16622g1_1</fullName>
    </submittedName>
</protein>
<keyword evidence="3" id="KW-1185">Reference proteome</keyword>
<proteinExistence type="predicted"/>
<evidence type="ECO:0000313" key="3">
    <source>
        <dbReference type="Proteomes" id="UP000189911"/>
    </source>
</evidence>
<dbReference type="OrthoDB" id="185373at2759"/>
<dbReference type="Proteomes" id="UP000189911">
    <property type="component" value="Chromosome F"/>
</dbReference>
<sequence>MNLSRASGTRIKGLSQVRFYRKRLKSRSSHVSQVNRHQNDLFLPQEYKLRAESAETVEKDLKRLGFKSLQEAGSVDDLFVDYLDSSSSPFKKASSEFSTLKSTLANVESLDSSNRMKALFEYLIAESEREVRRLESMGPEQIQKMHKRSQAHEDFEGDRGEINSEKELERAIMRDVQNAARSQDTEVLLPNTERMFRILSDLNMRKLAGANIISVENMVASFELAKIIPIHSFRQRGILLSGHLIYSLGNVRMDPVNESFYIESLVYYGFYKKALALFNSNRQKVNQRWWYEMGMMVCLRANHLAQFDNLLQYTLEAFGPDYLAPKVLRTAIRKKLYVRDFVGSEKLTNLFLKTVAANGWRPSTFEERRNSQEIFFDDQKQADQFLNQKEHATEMDFVALIQYHLFRKQKDKALKIFSQLLSSPNIERELLTTVLIKLKFHLLKSFDILKNDLLSYLSNNADNYIRLAEESFNKAAHQSSVEKLREKYENIFFDDITAIASKPWVAQNVENFVINSLPQSNSCKGVDSSRSSSMQTQNVLKSLLNNDKELQALKLLETLESLPPDREESAAFVKKANAHHYNVFVEYYSKKAQRTQNPKDRSKYEKKIEEVVTRVNEQNVRYNSTLLSSLLQHYRTKVDLDNCFIIINQVLNVKDVEVSTESPFKNLMSFFERREITKSLYYQIWKTFALYYSFFDNGLGTTELRSNYRAWKRNVLKERSKINVHPSCNYRELFEEMVLKDNVLPDAQFYETIIRALVHVREWSYIPAVIKYMSQINGIRVDKKLLRYINGGLRLEYIAIEREKLRDGGCTVHEFTTPIINSARRVVENKIKSGEILNESNTDRDFQITKNILGFLEEIRPDELLQVQTALEQLDLH</sequence>
<organism evidence="2 3">
    <name type="scientific">Lachancea nothofagi CBS 11611</name>
    <dbReference type="NCBI Taxonomy" id="1266666"/>
    <lineage>
        <taxon>Eukaryota</taxon>
        <taxon>Fungi</taxon>
        <taxon>Dikarya</taxon>
        <taxon>Ascomycota</taxon>
        <taxon>Saccharomycotina</taxon>
        <taxon>Saccharomycetes</taxon>
        <taxon>Saccharomycetales</taxon>
        <taxon>Saccharomycetaceae</taxon>
        <taxon>Lachancea</taxon>
    </lineage>
</organism>
<reference evidence="3" key="1">
    <citation type="submission" date="2016-03" db="EMBL/GenBank/DDBJ databases">
        <authorList>
            <person name="Devillers Hugo."/>
        </authorList>
    </citation>
    <scope>NUCLEOTIDE SEQUENCE [LARGE SCALE GENOMIC DNA]</scope>
</reference>